<dbReference type="HOGENOM" id="CLU_038356_0_1_12"/>
<dbReference type="Pfam" id="PF03819">
    <property type="entry name" value="MazG"/>
    <property type="match status" value="2"/>
</dbReference>
<dbReference type="GO" id="GO:0046081">
    <property type="term" value="P:dUTP catabolic process"/>
    <property type="evidence" value="ECO:0007669"/>
    <property type="project" value="TreeGrafter"/>
</dbReference>
<keyword evidence="4" id="KW-1185">Reference proteome</keyword>
<evidence type="ECO:0000313" key="4">
    <source>
        <dbReference type="Proteomes" id="UP000007254"/>
    </source>
</evidence>
<dbReference type="RefSeq" id="WP_014624738.1">
    <property type="nucleotide sequence ID" value="NC_017583.1"/>
</dbReference>
<dbReference type="GO" id="GO:0046047">
    <property type="term" value="P:TTP catabolic process"/>
    <property type="evidence" value="ECO:0007669"/>
    <property type="project" value="TreeGrafter"/>
</dbReference>
<feature type="domain" description="NTP pyrophosphohydrolase MazG-like" evidence="2">
    <location>
        <begin position="206"/>
        <end position="247"/>
    </location>
</feature>
<dbReference type="STRING" id="869211.Spith_1119"/>
<feature type="domain" description="NTP pyrophosphohydrolase MazG-like" evidence="2">
    <location>
        <begin position="56"/>
        <end position="129"/>
    </location>
</feature>
<proteinExistence type="predicted"/>
<dbReference type="GO" id="GO:0046052">
    <property type="term" value="P:UTP catabolic process"/>
    <property type="evidence" value="ECO:0007669"/>
    <property type="project" value="TreeGrafter"/>
</dbReference>
<dbReference type="PANTHER" id="PTHR30522">
    <property type="entry name" value="NUCLEOSIDE TRIPHOSPHATE PYROPHOSPHOHYDROLASE"/>
    <property type="match status" value="1"/>
</dbReference>
<dbReference type="OrthoDB" id="9808939at2"/>
<dbReference type="InterPro" id="IPR004518">
    <property type="entry name" value="MazG-like_dom"/>
</dbReference>
<dbReference type="SUPFAM" id="SSF101386">
    <property type="entry name" value="all-alpha NTP pyrophosphatases"/>
    <property type="match status" value="2"/>
</dbReference>
<dbReference type="NCBIfam" id="NF007113">
    <property type="entry name" value="PRK09562.1"/>
    <property type="match status" value="1"/>
</dbReference>
<feature type="region of interest" description="Disordered" evidence="1">
    <location>
        <begin position="144"/>
        <end position="171"/>
    </location>
</feature>
<dbReference type="KEGG" id="stq:Spith_1119"/>
<dbReference type="NCBIfam" id="TIGR00444">
    <property type="entry name" value="mazG"/>
    <property type="match status" value="1"/>
</dbReference>
<reference evidence="3 4" key="1">
    <citation type="submission" date="2011-06" db="EMBL/GenBank/DDBJ databases">
        <title>The complete genome of Spirochaeta thermophila DSM 6578.</title>
        <authorList>
            <consortium name="US DOE Joint Genome Institute (JGI-PGF)"/>
            <person name="Lucas S."/>
            <person name="Lapidus A."/>
            <person name="Bruce D."/>
            <person name="Goodwin L."/>
            <person name="Pitluck S."/>
            <person name="Peters L."/>
            <person name="Kyrpides N."/>
            <person name="Mavromatis K."/>
            <person name="Ivanova N."/>
            <person name="Mikailova N."/>
            <person name="Pagani I."/>
            <person name="Chertkov O."/>
            <person name="Detter J.C."/>
            <person name="Tapia R."/>
            <person name="Han C."/>
            <person name="Land M."/>
            <person name="Hauser L."/>
            <person name="Markowitz V."/>
            <person name="Cheng J.-F."/>
            <person name="Hugenholtz P."/>
            <person name="Woyke T."/>
            <person name="Wu D."/>
            <person name="Spring S."/>
            <person name="Merkhoffer B."/>
            <person name="Schneider S."/>
            <person name="Klenk H.-P."/>
            <person name="Eisen J.A."/>
        </authorList>
    </citation>
    <scope>NUCLEOTIDE SEQUENCE [LARGE SCALE GENOMIC DNA]</scope>
    <source>
        <strain evidence="4">ATCC 700085 / DSM 6578 / Z-1203</strain>
    </source>
</reference>
<dbReference type="AlphaFoldDB" id="G0GE38"/>
<evidence type="ECO:0000256" key="1">
    <source>
        <dbReference type="SAM" id="MobiDB-lite"/>
    </source>
</evidence>
<evidence type="ECO:0000259" key="2">
    <source>
        <dbReference type="Pfam" id="PF03819"/>
    </source>
</evidence>
<accession>G0GE38</accession>
<dbReference type="GO" id="GO:0006203">
    <property type="term" value="P:dGTP catabolic process"/>
    <property type="evidence" value="ECO:0007669"/>
    <property type="project" value="TreeGrafter"/>
</dbReference>
<sequence length="301" mass="34389">MKNEPRKTKEAIVKEILAIPLQEGAPLASREELSSLLYDIIKFLRSPEGCPWDRTQTLISVLPNLLEEVYELWTALFAERTEEVEEEIGDVYLNALMFMIIAEDLGYFSSEEVLYRVIQKLYSRHSHVFGEAKAANAEEALENWNSEKRKEHKPPSSVSPDELPPLSTSHVKEHLSGIPPFDAAYLLQKILAEYNFDWPTYTGPLEKTKEEINEIETVLEKAPHDRESLKKEVGDLLFSVLNLSRKLDIHPSEALLSTLESIFSRLESMERMLKEKGISFQKSSPEELDSLWEAAKAELEG</sequence>
<dbReference type="GO" id="GO:0046076">
    <property type="term" value="P:dTTP catabolic process"/>
    <property type="evidence" value="ECO:0007669"/>
    <property type="project" value="TreeGrafter"/>
</dbReference>
<protein>
    <submittedName>
        <fullName evidence="3">MazG family protein</fullName>
    </submittedName>
</protein>
<gene>
    <name evidence="3" type="ordered locus">Spith_1119</name>
</gene>
<dbReference type="CDD" id="cd11528">
    <property type="entry name" value="NTP-PPase_MazG_Nterm"/>
    <property type="match status" value="1"/>
</dbReference>
<organism evidence="3 4">
    <name type="scientific">Winmispira thermophila (strain ATCC 700085 / DSM 6578 / Z-1203)</name>
    <name type="common">Spirochaeta thermophila</name>
    <dbReference type="NCBI Taxonomy" id="869211"/>
    <lineage>
        <taxon>Bacteria</taxon>
        <taxon>Pseudomonadati</taxon>
        <taxon>Spirochaetota</taxon>
        <taxon>Spirochaetia</taxon>
        <taxon>Winmispirales</taxon>
        <taxon>Winmispiraceae</taxon>
        <taxon>Winmispira</taxon>
    </lineage>
</organism>
<dbReference type="PANTHER" id="PTHR30522:SF0">
    <property type="entry name" value="NUCLEOSIDE TRIPHOSPHATE PYROPHOSPHOHYDROLASE"/>
    <property type="match status" value="1"/>
</dbReference>
<dbReference type="InterPro" id="IPR048015">
    <property type="entry name" value="NTP-PPase_MazG-like_N"/>
</dbReference>
<evidence type="ECO:0000313" key="3">
    <source>
        <dbReference type="EMBL" id="AEJ61391.1"/>
    </source>
</evidence>
<dbReference type="CDD" id="cd11529">
    <property type="entry name" value="NTP-PPase_MazG_Cterm"/>
    <property type="match status" value="1"/>
</dbReference>
<dbReference type="GO" id="GO:0046061">
    <property type="term" value="P:dATP catabolic process"/>
    <property type="evidence" value="ECO:0007669"/>
    <property type="project" value="TreeGrafter"/>
</dbReference>
<name>G0GE38_WINT7</name>
<dbReference type="GO" id="GO:0047429">
    <property type="term" value="F:nucleoside triphosphate diphosphatase activity"/>
    <property type="evidence" value="ECO:0007669"/>
    <property type="project" value="InterPro"/>
</dbReference>
<dbReference type="InterPro" id="IPR048011">
    <property type="entry name" value="NTP-PPase_MazG-like_C"/>
</dbReference>
<dbReference type="Gene3D" id="1.10.287.1080">
    <property type="entry name" value="MazG-like"/>
    <property type="match status" value="2"/>
</dbReference>
<dbReference type="InterPro" id="IPR011551">
    <property type="entry name" value="NTP_PyrPHydrolase_MazG"/>
</dbReference>
<dbReference type="Proteomes" id="UP000007254">
    <property type="component" value="Chromosome"/>
</dbReference>
<dbReference type="EMBL" id="CP002903">
    <property type="protein sequence ID" value="AEJ61391.1"/>
    <property type="molecule type" value="Genomic_DNA"/>
</dbReference>